<dbReference type="FunFam" id="3.30.70.270:FF:000020">
    <property type="entry name" value="Transposon Tf2-6 polyprotein-like Protein"/>
    <property type="match status" value="1"/>
</dbReference>
<feature type="compositionally biased region" description="Basic and acidic residues" evidence="5">
    <location>
        <begin position="877"/>
        <end position="897"/>
    </location>
</feature>
<dbReference type="AlphaFoldDB" id="E4WT46"/>
<evidence type="ECO:0000256" key="4">
    <source>
        <dbReference type="ARBA" id="ARBA00039658"/>
    </source>
</evidence>
<feature type="domain" description="Integrase zinc-binding" evidence="8">
    <location>
        <begin position="632"/>
        <end position="686"/>
    </location>
</feature>
<dbReference type="GO" id="GO:0004523">
    <property type="term" value="F:RNA-DNA hybrid ribonuclease activity"/>
    <property type="evidence" value="ECO:0007669"/>
    <property type="project" value="UniProtKB-EC"/>
</dbReference>
<dbReference type="Pfam" id="PF17919">
    <property type="entry name" value="RT_RNaseH_2"/>
    <property type="match status" value="1"/>
</dbReference>
<proteinExistence type="inferred from homology"/>
<dbReference type="Pfam" id="PF00078">
    <property type="entry name" value="RVT_1"/>
    <property type="match status" value="1"/>
</dbReference>
<dbReference type="OrthoDB" id="775972at2759"/>
<dbReference type="SUPFAM" id="SSF56672">
    <property type="entry name" value="DNA/RNA polymerases"/>
    <property type="match status" value="1"/>
</dbReference>
<comment type="similarity">
    <text evidence="1">Belongs to the beta type-B retroviral polymerase family. HERV class-II K(HML-2) pol subfamily.</text>
</comment>
<keyword evidence="3" id="KW-0511">Multifunctional enzyme</keyword>
<feature type="domain" description="Reverse transcriptase/retrotransposon-derived protein RNase H-like" evidence="7">
    <location>
        <begin position="389"/>
        <end position="485"/>
    </location>
</feature>
<evidence type="ECO:0000259" key="6">
    <source>
        <dbReference type="Pfam" id="PF00078"/>
    </source>
</evidence>
<dbReference type="InParanoid" id="E4WT46"/>
<evidence type="ECO:0000256" key="2">
    <source>
        <dbReference type="ARBA" id="ARBA00012180"/>
    </source>
</evidence>
<dbReference type="InterPro" id="IPR043502">
    <property type="entry name" value="DNA/RNA_pol_sf"/>
</dbReference>
<dbReference type="Pfam" id="PF17921">
    <property type="entry name" value="Integrase_H2C2"/>
    <property type="match status" value="1"/>
</dbReference>
<dbReference type="Gene3D" id="3.10.10.10">
    <property type="entry name" value="HIV Type 1 Reverse Transcriptase, subunit A, domain 1"/>
    <property type="match status" value="1"/>
</dbReference>
<sequence length="929" mass="107596">MDTLKNITIGERSVTLHDKMIPTIDPHSSDLLLTGIIEIDKNSGKEKEKYDEFVRRRTENAQKTNFKPAIGSFGAANPEQKAQLEQLVMKYRLSFNMDSDDLGRLFGFRYTLPMFDEKQSSHQPPRPIPIHSQAQVEEQIGKWKQLDIIEKTQSAFNIPLIILRKSDKTIRISLDARGINSLLVKDRYPLPHFTTVFTRIGERLTNGKECFISSVDFFRGYWQVLINESESHKMAFSYKNEHYQANRMLYGSCNAPAAFSRIMMRLMNHPSIVLYLDDLVIIDSSWEEHLRSLEFVFKTCLDHGLILSSKKCQLASHELDFIGHRITASGIKPLKKHLEAIKNMDPPTDKTELKRYLGMVNFNVKFVRKGSEILAPLYKLTSAKVDYEWSDVHQQAFDTIKAELLKEPTLAHYKPGSKLVLVTDSSGHAVGGTLYQVKEGVFSPLGFFSKSLQGPDLKRSMRIKELFALCWGIQFFEYFLINTEFDCFVDHKSLLFLFREARRSKLDIKLCNVHNYLQAFDFNIIHKNGTSPEMASADFFSRLPKYRSFDLERDCIDFFDVDETIFAAHTLSEDDVIFSFENRSFTSEEMATAQNECQNTRNLIVKSKINTKQSRLKLKDNVLYSKDRLVLPSQLADEFIQYLHTITAHAGSQQLLQMLRKFFISNIQEKVRAITSSCETCIRLKPLKELRPSLIKDRKFAQLPFEKYYINNSPKGSLDNLSSNEAVFGRQFHVPFTLKDPVTDSIQPFIKALNEYMKKLHPSLLNFQVQRYQKLLKRDKNDCPVLDLGTVVLCWKPDLLAGKLGINWSGPYKIHRRLSKDSYIVKCPITKKEYRRHISLIRPLRQKLQGDTTEFIKEDEKENAEVQLTNRKIDTLKDHSAHDDKNEISSTKLDKKLTSSPLNQKDRHEPVDEADYEDIWNNRLRSRQN</sequence>
<evidence type="ECO:0000313" key="10">
    <source>
        <dbReference type="Proteomes" id="UP000001307"/>
    </source>
</evidence>
<dbReference type="EC" id="3.1.26.4" evidence="2"/>
<dbReference type="InterPro" id="IPR050951">
    <property type="entry name" value="Retrovirus_Pol_polyprotein"/>
</dbReference>
<dbReference type="Gene3D" id="3.30.70.270">
    <property type="match status" value="2"/>
</dbReference>
<dbReference type="EMBL" id="FN653016">
    <property type="protein sequence ID" value="CBY06846.1"/>
    <property type="molecule type" value="Genomic_DNA"/>
</dbReference>
<evidence type="ECO:0000256" key="3">
    <source>
        <dbReference type="ARBA" id="ARBA00023268"/>
    </source>
</evidence>
<evidence type="ECO:0000259" key="7">
    <source>
        <dbReference type="Pfam" id="PF17919"/>
    </source>
</evidence>
<dbReference type="CDD" id="cd01647">
    <property type="entry name" value="RT_LTR"/>
    <property type="match status" value="1"/>
</dbReference>
<dbReference type="Gene3D" id="1.10.340.70">
    <property type="match status" value="1"/>
</dbReference>
<evidence type="ECO:0000256" key="5">
    <source>
        <dbReference type="SAM" id="MobiDB-lite"/>
    </source>
</evidence>
<evidence type="ECO:0000259" key="8">
    <source>
        <dbReference type="Pfam" id="PF17921"/>
    </source>
</evidence>
<dbReference type="InterPro" id="IPR043128">
    <property type="entry name" value="Rev_trsase/Diguanyl_cyclase"/>
</dbReference>
<dbReference type="InterPro" id="IPR041577">
    <property type="entry name" value="RT_RNaseH_2"/>
</dbReference>
<dbReference type="InterPro" id="IPR041588">
    <property type="entry name" value="Integrase_H2C2"/>
</dbReference>
<dbReference type="Proteomes" id="UP000001307">
    <property type="component" value="Unassembled WGS sequence"/>
</dbReference>
<feature type="domain" description="Reverse transcriptase" evidence="6">
    <location>
        <begin position="164"/>
        <end position="326"/>
    </location>
</feature>
<feature type="region of interest" description="Disordered" evidence="5">
    <location>
        <begin position="877"/>
        <end position="929"/>
    </location>
</feature>
<evidence type="ECO:0000313" key="9">
    <source>
        <dbReference type="EMBL" id="CBY06846.1"/>
    </source>
</evidence>
<protein>
    <recommendedName>
        <fullName evidence="4">Gypsy retrotransposon integrase-like protein 1</fullName>
        <ecNumber evidence="2">3.1.26.4</ecNumber>
    </recommendedName>
</protein>
<organism evidence="9">
    <name type="scientific">Oikopleura dioica</name>
    <name type="common">Tunicate</name>
    <dbReference type="NCBI Taxonomy" id="34765"/>
    <lineage>
        <taxon>Eukaryota</taxon>
        <taxon>Metazoa</taxon>
        <taxon>Chordata</taxon>
        <taxon>Tunicata</taxon>
        <taxon>Appendicularia</taxon>
        <taxon>Copelata</taxon>
        <taxon>Oikopleuridae</taxon>
        <taxon>Oikopleura</taxon>
    </lineage>
</organism>
<dbReference type="PANTHER" id="PTHR37984">
    <property type="entry name" value="PROTEIN CBG26694"/>
    <property type="match status" value="1"/>
</dbReference>
<dbReference type="PANTHER" id="PTHR37984:SF5">
    <property type="entry name" value="PROTEIN NYNRIN-LIKE"/>
    <property type="match status" value="1"/>
</dbReference>
<reference evidence="9" key="1">
    <citation type="journal article" date="2010" name="Science">
        <title>Plasticity of animal genome architecture unmasked by rapid evolution of a pelagic tunicate.</title>
        <authorList>
            <person name="Denoeud F."/>
            <person name="Henriet S."/>
            <person name="Mungpakdee S."/>
            <person name="Aury J.M."/>
            <person name="Da Silva C."/>
            <person name="Brinkmann H."/>
            <person name="Mikhaleva J."/>
            <person name="Olsen L.C."/>
            <person name="Jubin C."/>
            <person name="Canestro C."/>
            <person name="Bouquet J.M."/>
            <person name="Danks G."/>
            <person name="Poulain J."/>
            <person name="Campsteijn C."/>
            <person name="Adamski M."/>
            <person name="Cross I."/>
            <person name="Yadetie F."/>
            <person name="Muffato M."/>
            <person name="Louis A."/>
            <person name="Butcher S."/>
            <person name="Tsagkogeorga G."/>
            <person name="Konrad A."/>
            <person name="Singh S."/>
            <person name="Jensen M.F."/>
            <person name="Cong E.H."/>
            <person name="Eikeseth-Otteraa H."/>
            <person name="Noel B."/>
            <person name="Anthouard V."/>
            <person name="Porcel B.M."/>
            <person name="Kachouri-Lafond R."/>
            <person name="Nishino A."/>
            <person name="Ugolini M."/>
            <person name="Chourrout P."/>
            <person name="Nishida H."/>
            <person name="Aasland R."/>
            <person name="Huzurbazar S."/>
            <person name="Westhof E."/>
            <person name="Delsuc F."/>
            <person name="Lehrach H."/>
            <person name="Reinhardt R."/>
            <person name="Weissenbach J."/>
            <person name="Roy S.W."/>
            <person name="Artiguenave F."/>
            <person name="Postlethwait J.H."/>
            <person name="Manak J.R."/>
            <person name="Thompson E.M."/>
            <person name="Jaillon O."/>
            <person name="Du Pasquier L."/>
            <person name="Boudinot P."/>
            <person name="Liberles D.A."/>
            <person name="Volff J.N."/>
            <person name="Philippe H."/>
            <person name="Lenhard B."/>
            <person name="Roest Crollius H."/>
            <person name="Wincker P."/>
            <person name="Chourrout D."/>
        </authorList>
    </citation>
    <scope>NUCLEOTIDE SEQUENCE [LARGE SCALE GENOMIC DNA]</scope>
</reference>
<name>E4WT46_OIKDI</name>
<evidence type="ECO:0000256" key="1">
    <source>
        <dbReference type="ARBA" id="ARBA00010879"/>
    </source>
</evidence>
<gene>
    <name evidence="9" type="ORF">GSOID_T00005916001</name>
</gene>
<keyword evidence="10" id="KW-1185">Reference proteome</keyword>
<accession>E4WT46</accession>
<dbReference type="InterPro" id="IPR000477">
    <property type="entry name" value="RT_dom"/>
</dbReference>